<dbReference type="RefSeq" id="WP_171701514.1">
    <property type="nucleotide sequence ID" value="NZ_JABFHI010000001.1"/>
</dbReference>
<evidence type="ECO:0000313" key="1">
    <source>
        <dbReference type="EMBL" id="NOG31084.1"/>
    </source>
</evidence>
<organism evidence="1 2">
    <name type="scientific">Vreelandella azerica</name>
    <dbReference type="NCBI Taxonomy" id="2732867"/>
    <lineage>
        <taxon>Bacteria</taxon>
        <taxon>Pseudomonadati</taxon>
        <taxon>Pseudomonadota</taxon>
        <taxon>Gammaproteobacteria</taxon>
        <taxon>Oceanospirillales</taxon>
        <taxon>Halomonadaceae</taxon>
        <taxon>Vreelandella</taxon>
    </lineage>
</organism>
<proteinExistence type="predicted"/>
<reference evidence="1 2" key="2">
    <citation type="submission" date="2020-06" db="EMBL/GenBank/DDBJ databases">
        <title>Halomonas songnenensis sp. nov., a moderately halophilic bacterium isolated from saline and alkaline soils.</title>
        <authorList>
            <person name="Jiang J."/>
            <person name="Pan Y."/>
        </authorList>
    </citation>
    <scope>NUCLEOTIDE SEQUENCE [LARGE SCALE GENOMIC DNA]</scope>
    <source>
        <strain evidence="1 2">TBZ9</strain>
    </source>
</reference>
<keyword evidence="2" id="KW-1185">Reference proteome</keyword>
<reference evidence="1 2" key="1">
    <citation type="submission" date="2020-05" db="EMBL/GenBank/DDBJ databases">
        <authorList>
            <person name="Ruan W."/>
            <person name="Jeon C.O."/>
            <person name="Chun B.H."/>
        </authorList>
    </citation>
    <scope>NUCLEOTIDE SEQUENCE [LARGE SCALE GENOMIC DNA]</scope>
    <source>
        <strain evidence="1 2">TBZ9</strain>
    </source>
</reference>
<dbReference type="AlphaFoldDB" id="A0A7Y3TYR0"/>
<evidence type="ECO:0000313" key="2">
    <source>
        <dbReference type="Proteomes" id="UP000588806"/>
    </source>
</evidence>
<dbReference type="Proteomes" id="UP000588806">
    <property type="component" value="Unassembled WGS sequence"/>
</dbReference>
<dbReference type="EMBL" id="JABFHI010000001">
    <property type="protein sequence ID" value="NOG31084.1"/>
    <property type="molecule type" value="Genomic_DNA"/>
</dbReference>
<comment type="caution">
    <text evidence="1">The sequence shown here is derived from an EMBL/GenBank/DDBJ whole genome shotgun (WGS) entry which is preliminary data.</text>
</comment>
<protein>
    <submittedName>
        <fullName evidence="1">Uncharacterized protein</fullName>
    </submittedName>
</protein>
<gene>
    <name evidence="1" type="ORF">HLB35_03680</name>
</gene>
<accession>A0A7Y3TYR0</accession>
<sequence length="90" mass="9220">MVDTGGSGEQTLFDLNGDGEIDSDIRLGTDSVVSGIKFGSGESVRRVTDTEAGLDILFAGDGASISTGGGDPEGAGGRISWRQLLEEEVD</sequence>
<name>A0A7Y3TYR0_9GAMM</name>